<dbReference type="AlphaFoldDB" id="A0A5N5H234"/>
<feature type="compositionally biased region" description="Basic and acidic residues" evidence="1">
    <location>
        <begin position="31"/>
        <end position="50"/>
    </location>
</feature>
<accession>A0A5N5H234</accession>
<organism evidence="2 3">
    <name type="scientific">Pyrus ussuriensis x Pyrus communis</name>
    <dbReference type="NCBI Taxonomy" id="2448454"/>
    <lineage>
        <taxon>Eukaryota</taxon>
        <taxon>Viridiplantae</taxon>
        <taxon>Streptophyta</taxon>
        <taxon>Embryophyta</taxon>
        <taxon>Tracheophyta</taxon>
        <taxon>Spermatophyta</taxon>
        <taxon>Magnoliopsida</taxon>
        <taxon>eudicotyledons</taxon>
        <taxon>Gunneridae</taxon>
        <taxon>Pentapetalae</taxon>
        <taxon>rosids</taxon>
        <taxon>fabids</taxon>
        <taxon>Rosales</taxon>
        <taxon>Rosaceae</taxon>
        <taxon>Amygdaloideae</taxon>
        <taxon>Maleae</taxon>
        <taxon>Pyrus</taxon>
    </lineage>
</organism>
<dbReference type="EMBL" id="SMOL01000293">
    <property type="protein sequence ID" value="KAB2620783.1"/>
    <property type="molecule type" value="Genomic_DNA"/>
</dbReference>
<reference evidence="2 3" key="1">
    <citation type="submission" date="2019-09" db="EMBL/GenBank/DDBJ databases">
        <authorList>
            <person name="Ou C."/>
        </authorList>
    </citation>
    <scope>NUCLEOTIDE SEQUENCE [LARGE SCALE GENOMIC DNA]</scope>
    <source>
        <strain evidence="2">S2</strain>
        <tissue evidence="2">Leaf</tissue>
    </source>
</reference>
<reference evidence="2 3" key="2">
    <citation type="submission" date="2019-11" db="EMBL/GenBank/DDBJ databases">
        <title>A de novo genome assembly of a pear dwarfing rootstock.</title>
        <authorList>
            <person name="Wang F."/>
            <person name="Wang J."/>
            <person name="Li S."/>
            <person name="Zhang Y."/>
            <person name="Fang M."/>
            <person name="Ma L."/>
            <person name="Zhao Y."/>
            <person name="Jiang S."/>
        </authorList>
    </citation>
    <scope>NUCLEOTIDE SEQUENCE [LARGE SCALE GENOMIC DNA]</scope>
    <source>
        <strain evidence="2">S2</strain>
        <tissue evidence="2">Leaf</tissue>
    </source>
</reference>
<dbReference type="Proteomes" id="UP000327157">
    <property type="component" value="Unassembled WGS sequence"/>
</dbReference>
<feature type="region of interest" description="Disordered" evidence="1">
    <location>
        <begin position="31"/>
        <end position="51"/>
    </location>
</feature>
<comment type="caution">
    <text evidence="2">The sequence shown here is derived from an EMBL/GenBank/DDBJ whole genome shotgun (WGS) entry which is preliminary data.</text>
</comment>
<evidence type="ECO:0000313" key="2">
    <source>
        <dbReference type="EMBL" id="KAB2620783.1"/>
    </source>
</evidence>
<sequence length="162" mass="18386">MFSEECCGIQTPQYAESYDNMLEDTKIEEPIARDSCPKDETTHADPKIHPDPLATQLHVPPKSFPQRLQEDMSLIVLGVVHTNSISNMSPNQLSNMLTDPNTGQVPPETVFVAKLNTPAVKPIKFKENRGKSYKQAEIYNEKNKTFYGSQIPCREIWPMHKL</sequence>
<name>A0A5N5H234_9ROSA</name>
<evidence type="ECO:0000313" key="3">
    <source>
        <dbReference type="Proteomes" id="UP000327157"/>
    </source>
</evidence>
<proteinExistence type="predicted"/>
<gene>
    <name evidence="2" type="ORF">D8674_039541</name>
</gene>
<protein>
    <submittedName>
        <fullName evidence="2">Uncharacterized protein</fullName>
    </submittedName>
</protein>
<evidence type="ECO:0000256" key="1">
    <source>
        <dbReference type="SAM" id="MobiDB-lite"/>
    </source>
</evidence>
<keyword evidence="3" id="KW-1185">Reference proteome</keyword>